<dbReference type="OrthoDB" id="433457at2759"/>
<dbReference type="AlphaFoldDB" id="A0A226ESB8"/>
<dbReference type="OMA" id="QWDRETH"/>
<dbReference type="Pfam" id="PF10433">
    <property type="entry name" value="Beta-prop_RSE1_1st"/>
    <property type="match status" value="1"/>
</dbReference>
<sequence>MSTAHHYIVTAHKPTAVTSCVTGNFTSPLDINLILAKNTRLELYLVTPEGLRPLKEIAIYGKIAILKLFRHVGADKDLLFVVTARYNAMILECRGEGDSLEIVTVAHGNVGDRIGKPSETGIIGTIDPEARVIGLKLYEGLFKIIPLEKDNSELRAYNIRLEEPQIQDIEFLYGCPNPTIILIFEDASGRHVKAREISLKDKDFVKVPWKQENVESHSSMVIPVPQPLGGVIVIGQESILYHNGSTFLAVAPGAMKQSTIMCYARVDPTGSRYLLGDLIGHLFMLFLEREERPDGITIVKDIKFEVLGVISTPECITYLDNGVVFIGSRLGDSQLIRLNTEANDSGSYVSLMETFTNLAPMQVK</sequence>
<feature type="domain" description="RSE1/DDB1/CPSF1 first beta-propeller" evidence="1">
    <location>
        <begin position="16"/>
        <end position="355"/>
    </location>
</feature>
<dbReference type="Proteomes" id="UP000198287">
    <property type="component" value="Unassembled WGS sequence"/>
</dbReference>
<dbReference type="STRING" id="158441.A0A226ESB8"/>
<organism evidence="2 3">
    <name type="scientific">Folsomia candida</name>
    <name type="common">Springtail</name>
    <dbReference type="NCBI Taxonomy" id="158441"/>
    <lineage>
        <taxon>Eukaryota</taxon>
        <taxon>Metazoa</taxon>
        <taxon>Ecdysozoa</taxon>
        <taxon>Arthropoda</taxon>
        <taxon>Hexapoda</taxon>
        <taxon>Collembola</taxon>
        <taxon>Entomobryomorpha</taxon>
        <taxon>Isotomoidea</taxon>
        <taxon>Isotomidae</taxon>
        <taxon>Proisotominae</taxon>
        <taxon>Folsomia</taxon>
    </lineage>
</organism>
<evidence type="ECO:0000313" key="3">
    <source>
        <dbReference type="Proteomes" id="UP000198287"/>
    </source>
</evidence>
<dbReference type="InterPro" id="IPR015943">
    <property type="entry name" value="WD40/YVTN_repeat-like_dom_sf"/>
</dbReference>
<evidence type="ECO:0000313" key="2">
    <source>
        <dbReference type="EMBL" id="OXA60525.1"/>
    </source>
</evidence>
<dbReference type="Gene3D" id="2.130.10.10">
    <property type="entry name" value="YVTN repeat-like/Quinoprotein amine dehydrogenase"/>
    <property type="match status" value="1"/>
</dbReference>
<dbReference type="EMBL" id="LNIX01000002">
    <property type="protein sequence ID" value="OXA60525.1"/>
    <property type="molecule type" value="Genomic_DNA"/>
</dbReference>
<dbReference type="FunFam" id="2.130.10.10:FF:000081">
    <property type="entry name" value="DNA damage-binding protein 1"/>
    <property type="match status" value="1"/>
</dbReference>
<gene>
    <name evidence="2" type="ORF">Fcan01_05532</name>
</gene>
<evidence type="ECO:0000259" key="1">
    <source>
        <dbReference type="Pfam" id="PF10433"/>
    </source>
</evidence>
<proteinExistence type="predicted"/>
<dbReference type="InterPro" id="IPR018846">
    <property type="entry name" value="Beta-prop_RSE1/DDB1/CPSF1_1st"/>
</dbReference>
<comment type="caution">
    <text evidence="2">The sequence shown here is derived from an EMBL/GenBank/DDBJ whole genome shotgun (WGS) entry which is preliminary data.</text>
</comment>
<reference evidence="2 3" key="1">
    <citation type="submission" date="2015-12" db="EMBL/GenBank/DDBJ databases">
        <title>The genome of Folsomia candida.</title>
        <authorList>
            <person name="Faddeeva A."/>
            <person name="Derks M.F."/>
            <person name="Anvar Y."/>
            <person name="Smit S."/>
            <person name="Van Straalen N."/>
            <person name="Roelofs D."/>
        </authorList>
    </citation>
    <scope>NUCLEOTIDE SEQUENCE [LARGE SCALE GENOMIC DNA]</scope>
    <source>
        <strain evidence="2 3">VU population</strain>
        <tissue evidence="2">Whole body</tissue>
    </source>
</reference>
<dbReference type="PANTHER" id="PTHR10644">
    <property type="entry name" value="DNA REPAIR/RNA PROCESSING CPSF FAMILY"/>
    <property type="match status" value="1"/>
</dbReference>
<dbReference type="InterPro" id="IPR050358">
    <property type="entry name" value="RSE1/DDB1/CFT1"/>
</dbReference>
<keyword evidence="3" id="KW-1185">Reference proteome</keyword>
<name>A0A226ESB8_FOLCA</name>
<protein>
    <submittedName>
        <fullName evidence="2">DNA damage-binding protein 1</fullName>
    </submittedName>
</protein>
<accession>A0A226ESB8</accession>